<evidence type="ECO:0000313" key="3">
    <source>
        <dbReference type="Proteomes" id="UP001175261"/>
    </source>
</evidence>
<gene>
    <name evidence="2" type="ORF">NLU13_3946</name>
</gene>
<organism evidence="2 3">
    <name type="scientific">Sarocladium strictum</name>
    <name type="common">Black bundle disease fungus</name>
    <name type="synonym">Acremonium strictum</name>
    <dbReference type="NCBI Taxonomy" id="5046"/>
    <lineage>
        <taxon>Eukaryota</taxon>
        <taxon>Fungi</taxon>
        <taxon>Dikarya</taxon>
        <taxon>Ascomycota</taxon>
        <taxon>Pezizomycotina</taxon>
        <taxon>Sordariomycetes</taxon>
        <taxon>Hypocreomycetidae</taxon>
        <taxon>Hypocreales</taxon>
        <taxon>Sarocladiaceae</taxon>
        <taxon>Sarocladium</taxon>
    </lineage>
</organism>
<dbReference type="Pfam" id="PF11578">
    <property type="entry name" value="DUF3237"/>
    <property type="match status" value="1"/>
</dbReference>
<evidence type="ECO:0000313" key="2">
    <source>
        <dbReference type="EMBL" id="KAK0387701.1"/>
    </source>
</evidence>
<protein>
    <submittedName>
        <fullName evidence="2">Uncharacterized protein</fullName>
    </submittedName>
</protein>
<feature type="chain" id="PRO_5041216048" evidence="1">
    <location>
        <begin position="20"/>
        <end position="180"/>
    </location>
</feature>
<dbReference type="PANTHER" id="PTHR37315:SF1">
    <property type="entry name" value="UPF0311 PROTEIN BLR7842"/>
    <property type="match status" value="1"/>
</dbReference>
<accession>A0AA39GIL5</accession>
<dbReference type="InterPro" id="IPR020915">
    <property type="entry name" value="UPF0311"/>
</dbReference>
<dbReference type="EMBL" id="JAPDFR010000003">
    <property type="protein sequence ID" value="KAK0387701.1"/>
    <property type="molecule type" value="Genomic_DNA"/>
</dbReference>
<keyword evidence="1" id="KW-0732">Signal</keyword>
<name>A0AA39GIL5_SARSR</name>
<dbReference type="Proteomes" id="UP001175261">
    <property type="component" value="Unassembled WGS sequence"/>
</dbReference>
<dbReference type="PANTHER" id="PTHR37315">
    <property type="entry name" value="UPF0311 PROTEIN BLR7842"/>
    <property type="match status" value="1"/>
</dbReference>
<reference evidence="2" key="1">
    <citation type="submission" date="2022-10" db="EMBL/GenBank/DDBJ databases">
        <title>Determination and structural analysis of whole genome sequence of Sarocladium strictum F4-1.</title>
        <authorList>
            <person name="Hu L."/>
            <person name="Jiang Y."/>
        </authorList>
    </citation>
    <scope>NUCLEOTIDE SEQUENCE</scope>
    <source>
        <strain evidence="2">F4-1</strain>
    </source>
</reference>
<proteinExistence type="predicted"/>
<evidence type="ECO:0000256" key="1">
    <source>
        <dbReference type="SAM" id="SignalP"/>
    </source>
</evidence>
<feature type="signal peptide" evidence="1">
    <location>
        <begin position="1"/>
        <end position="19"/>
    </location>
</feature>
<keyword evidence="3" id="KW-1185">Reference proteome</keyword>
<dbReference type="Gene3D" id="2.40.160.20">
    <property type="match status" value="1"/>
</dbReference>
<dbReference type="AlphaFoldDB" id="A0AA39GIL5"/>
<sequence>MKKTSTLLPLLASISPALSQQFGLPTLDFLYTVNATLGERWPIGDMGFGTRVVIPITGGTFKGPKLEGTVQNLGADWGVTDTKGVFFPDTRYNLRTHDGADIYIQTSGPTQEDGRTLLRGKFETGDERYYWLNYVMAVGVLSRPTGADVGKYVTIDMWQVLLPQAQPPKCSRGVEAAHEH</sequence>
<comment type="caution">
    <text evidence="2">The sequence shown here is derived from an EMBL/GenBank/DDBJ whole genome shotgun (WGS) entry which is preliminary data.</text>
</comment>